<evidence type="ECO:0000313" key="2">
    <source>
        <dbReference type="Proteomes" id="UP001250858"/>
    </source>
</evidence>
<accession>A0ABY9RRE9</accession>
<dbReference type="Gene3D" id="1.10.287.1060">
    <property type="entry name" value="ESAT-6-like"/>
    <property type="match status" value="1"/>
</dbReference>
<dbReference type="Pfam" id="PF06013">
    <property type="entry name" value="WXG100"/>
    <property type="match status" value="1"/>
</dbReference>
<name>A0ABY9RRE9_9ACTN</name>
<dbReference type="EMBL" id="CP133762">
    <property type="protein sequence ID" value="WMX43814.1"/>
    <property type="molecule type" value="Genomic_DNA"/>
</dbReference>
<dbReference type="RefSeq" id="WP_128984513.1">
    <property type="nucleotide sequence ID" value="NZ_CP133762.1"/>
</dbReference>
<keyword evidence="2" id="KW-1185">Reference proteome</keyword>
<organism evidence="1 2">
    <name type="scientific">Streptomyces roseicoloratus</name>
    <dbReference type="NCBI Taxonomy" id="2508722"/>
    <lineage>
        <taxon>Bacteria</taxon>
        <taxon>Bacillati</taxon>
        <taxon>Actinomycetota</taxon>
        <taxon>Actinomycetes</taxon>
        <taxon>Kitasatosporales</taxon>
        <taxon>Streptomycetaceae</taxon>
        <taxon>Streptomyces</taxon>
    </lineage>
</organism>
<dbReference type="SUPFAM" id="SSF140453">
    <property type="entry name" value="EsxAB dimer-like"/>
    <property type="match status" value="1"/>
</dbReference>
<dbReference type="InterPro" id="IPR036689">
    <property type="entry name" value="ESAT-6-like_sf"/>
</dbReference>
<dbReference type="Proteomes" id="UP001250858">
    <property type="component" value="Chromosome"/>
</dbReference>
<protein>
    <submittedName>
        <fullName evidence="1">WXG100 family type VII secretion target</fullName>
    </submittedName>
</protein>
<gene>
    <name evidence="1" type="ORF">RGF97_01565</name>
</gene>
<evidence type="ECO:0000313" key="1">
    <source>
        <dbReference type="EMBL" id="WMX43814.1"/>
    </source>
</evidence>
<dbReference type="NCBIfam" id="TIGR03930">
    <property type="entry name" value="WXG100_ESAT6"/>
    <property type="match status" value="1"/>
</dbReference>
<reference evidence="1 2" key="1">
    <citation type="submission" date="2023-09" db="EMBL/GenBank/DDBJ databases">
        <title>Complete genome of Streptomyces roseicoloratus T14.</title>
        <authorList>
            <person name="Bashizi T."/>
            <person name="Kim M.-J."/>
            <person name="Lee G."/>
            <person name="Tagele S.B."/>
            <person name="Shin J.-H."/>
        </authorList>
    </citation>
    <scope>NUCLEOTIDE SEQUENCE [LARGE SCALE GENOMIC DNA]</scope>
    <source>
        <strain evidence="1 2">T14</strain>
    </source>
</reference>
<sequence>MSTPAGYDHGNKTDGQIYVEYKSVDQAAEDMRLQTDRIKQLVTALNEELAGLYGAWQGADAAAYTAIQNQWNSAANALGTILQSHSATLNDITDQYRRHEARTKENWEGVRIGR</sequence>
<dbReference type="InterPro" id="IPR010310">
    <property type="entry name" value="T7SS_ESAT-6-like"/>
</dbReference>
<proteinExistence type="predicted"/>